<evidence type="ECO:0000259" key="1">
    <source>
        <dbReference type="PROSITE" id="PS50072"/>
    </source>
</evidence>
<proteinExistence type="predicted"/>
<sequence>MSEVADRRVLISTPLGDMRVHVDVAHAPETAGYFLRDVVAGLFDGTSFYRIATDANQDDDQPVTIEVVQGGVRQPEVAPAPSLRHESTAETGLRHKRGTISLARFAPGAVYHSFFICRRDEPSLDHGGARQPDGQGFPAFGRLEEGFDVLDRLFEAAEARELLSTEIPILRIRLL</sequence>
<protein>
    <submittedName>
        <fullName evidence="2 3">Peptidyl-prolyl cis-trans isomerase</fullName>
    </submittedName>
</protein>
<dbReference type="EMBL" id="RBWX01000007">
    <property type="protein sequence ID" value="RKS91381.1"/>
    <property type="molecule type" value="Genomic_DNA"/>
</dbReference>
<dbReference type="Gene3D" id="2.40.100.10">
    <property type="entry name" value="Cyclophilin-like"/>
    <property type="match status" value="1"/>
</dbReference>
<feature type="domain" description="PPIase cyclophilin-type" evidence="1">
    <location>
        <begin position="12"/>
        <end position="175"/>
    </location>
</feature>
<dbReference type="InterPro" id="IPR002130">
    <property type="entry name" value="Cyclophilin-type_PPIase_dom"/>
</dbReference>
<dbReference type="PROSITE" id="PS50072">
    <property type="entry name" value="CSA_PPIASE_2"/>
    <property type="match status" value="1"/>
</dbReference>
<accession>A0AAD1D6A0</accession>
<dbReference type="Proteomes" id="UP000276029">
    <property type="component" value="Unassembled WGS sequence"/>
</dbReference>
<keyword evidence="5" id="KW-1185">Reference proteome</keyword>
<dbReference type="AlphaFoldDB" id="A0AAD1D6A0"/>
<dbReference type="Proteomes" id="UP000275727">
    <property type="component" value="Chromosome"/>
</dbReference>
<evidence type="ECO:0000313" key="5">
    <source>
        <dbReference type="Proteomes" id="UP000276029"/>
    </source>
</evidence>
<dbReference type="InterPro" id="IPR029000">
    <property type="entry name" value="Cyclophilin-like_dom_sf"/>
</dbReference>
<dbReference type="KEGG" id="smic:SmB9_20120"/>
<gene>
    <name evidence="2" type="primary">ppiA</name>
    <name evidence="3" type="ORF">DFR51_0944</name>
    <name evidence="2" type="ORF">SmB9_20120</name>
</gene>
<reference evidence="3 5" key="2">
    <citation type="submission" date="2018-10" db="EMBL/GenBank/DDBJ databases">
        <title>Genomic Encyclopedia of Type Strains, Phase IV (KMG-IV): sequencing the most valuable type-strain genomes for metagenomic binning, comparative biology and taxonomic classification.</title>
        <authorList>
            <person name="Goeker M."/>
        </authorList>
    </citation>
    <scope>NUCLEOTIDE SEQUENCE [LARGE SCALE GENOMIC DNA]</scope>
    <source>
        <strain evidence="3 5">DSM 19791</strain>
    </source>
</reference>
<dbReference type="RefSeq" id="WP_243445379.1">
    <property type="nucleotide sequence ID" value="NZ_AP018711.1"/>
</dbReference>
<dbReference type="Pfam" id="PF00160">
    <property type="entry name" value="Pro_isomerase"/>
    <property type="match status" value="1"/>
</dbReference>
<organism evidence="2 4">
    <name type="scientific">Sphingosinicella microcystinivorans</name>
    <dbReference type="NCBI Taxonomy" id="335406"/>
    <lineage>
        <taxon>Bacteria</taxon>
        <taxon>Pseudomonadati</taxon>
        <taxon>Pseudomonadota</taxon>
        <taxon>Alphaproteobacteria</taxon>
        <taxon>Sphingomonadales</taxon>
        <taxon>Sphingosinicellaceae</taxon>
        <taxon>Sphingosinicella</taxon>
    </lineage>
</organism>
<reference evidence="2 4" key="1">
    <citation type="submission" date="2018-06" db="EMBL/GenBank/DDBJ databases">
        <title>Complete Genome Sequence of the Microcystin-Degrading Bacterium Sphingosinicella microcystinivorans Strain B-9.</title>
        <authorList>
            <person name="Jin H."/>
            <person name="Nishizawa T."/>
            <person name="Guo Y."/>
            <person name="Nishizawa A."/>
            <person name="Park H."/>
            <person name="Kato H."/>
            <person name="Tsuji K."/>
            <person name="Harada K."/>
        </authorList>
    </citation>
    <scope>NUCLEOTIDE SEQUENCE [LARGE SCALE GENOMIC DNA]</scope>
    <source>
        <strain evidence="2 4">B9</strain>
    </source>
</reference>
<evidence type="ECO:0000313" key="4">
    <source>
        <dbReference type="Proteomes" id="UP000275727"/>
    </source>
</evidence>
<dbReference type="GO" id="GO:0003755">
    <property type="term" value="F:peptidyl-prolyl cis-trans isomerase activity"/>
    <property type="evidence" value="ECO:0007669"/>
    <property type="project" value="InterPro"/>
</dbReference>
<dbReference type="SUPFAM" id="SSF50891">
    <property type="entry name" value="Cyclophilin-like"/>
    <property type="match status" value="1"/>
</dbReference>
<evidence type="ECO:0000313" key="3">
    <source>
        <dbReference type="EMBL" id="RKS91381.1"/>
    </source>
</evidence>
<keyword evidence="2" id="KW-0413">Isomerase</keyword>
<dbReference type="EMBL" id="AP018711">
    <property type="protein sequence ID" value="BBE34354.1"/>
    <property type="molecule type" value="Genomic_DNA"/>
</dbReference>
<name>A0AAD1D6A0_SPHMI</name>
<evidence type="ECO:0000313" key="2">
    <source>
        <dbReference type="EMBL" id="BBE34354.1"/>
    </source>
</evidence>